<dbReference type="SMART" id="SM00707">
    <property type="entry name" value="RPEL"/>
    <property type="match status" value="3"/>
</dbReference>
<dbReference type="InterPro" id="IPR003034">
    <property type="entry name" value="SAP_dom"/>
</dbReference>
<dbReference type="EMBL" id="RJVU01026577">
    <property type="protein sequence ID" value="ROL49497.1"/>
    <property type="molecule type" value="Genomic_DNA"/>
</dbReference>
<dbReference type="InterPro" id="IPR043451">
    <property type="entry name" value="Myocardin-like"/>
</dbReference>
<keyword evidence="12" id="KW-1185">Reference proteome</keyword>
<dbReference type="SUPFAM" id="SSF68906">
    <property type="entry name" value="SAP domain"/>
    <property type="match status" value="1"/>
</dbReference>
<proteinExistence type="predicted"/>
<accession>A0A3N0YTG8</accession>
<dbReference type="SMART" id="SM00513">
    <property type="entry name" value="SAP"/>
    <property type="match status" value="1"/>
</dbReference>
<evidence type="ECO:0000256" key="9">
    <source>
        <dbReference type="SAM" id="MobiDB-lite"/>
    </source>
</evidence>
<feature type="compositionally biased region" description="Polar residues" evidence="9">
    <location>
        <begin position="464"/>
        <end position="480"/>
    </location>
</feature>
<dbReference type="PROSITE" id="PS50800">
    <property type="entry name" value="SAP"/>
    <property type="match status" value="1"/>
</dbReference>
<feature type="compositionally biased region" description="Basic and acidic residues" evidence="9">
    <location>
        <begin position="359"/>
        <end position="373"/>
    </location>
</feature>
<evidence type="ECO:0000313" key="11">
    <source>
        <dbReference type="EMBL" id="ROL49497.1"/>
    </source>
</evidence>
<dbReference type="PROSITE" id="PS51073">
    <property type="entry name" value="RPEL"/>
    <property type="match status" value="3"/>
</dbReference>
<dbReference type="Proteomes" id="UP000281406">
    <property type="component" value="Unassembled WGS sequence"/>
</dbReference>
<feature type="region of interest" description="Disordered" evidence="9">
    <location>
        <begin position="539"/>
        <end position="594"/>
    </location>
</feature>
<feature type="region of interest" description="Disordered" evidence="9">
    <location>
        <begin position="338"/>
        <end position="378"/>
    </location>
</feature>
<evidence type="ECO:0000256" key="6">
    <source>
        <dbReference type="ARBA" id="ARBA00023242"/>
    </source>
</evidence>
<sequence>MEPHESLRVKGDSGVLGVLVPSPRSEAVTHDLEELSLQPTQSLPPIKERKNVTDGAGAEPLQTALALAEKYTPTNTHTGSLETEPVKELVVTVWNHTPHWGIFCQISPFCLGPHFPQQSMGLQTRKLSDPSLSSMACLEVETLNVCRVLQLRLQQRRTREQLADQGIMPPLKTPAVFHEQVKSLERARTENFLKHKIRSRPDRAELVRMHILQETHAEPSLQATQMKLKRARLADDLNEKIAQRPGPMELVEKNILPVEIAVGELDVYNFNEDSSEALSPEQPASHESQGSASSPIEARLPDPSAVSPPIGSKLQCIDLLSKTSVEDGRAMPATQLVTTAAAPTKPAPTLVKQSQPKQSSEKSRSKKSKEPKPRIKKLKYHQYIPPDQKQELNEAPMDSAYARLLQQQQQFLQLQILSQQQQHYNYQTILPAPLKPVAESQNSCPNITLSTSPSLPSPIMVSLPSATPSRPNNTVTSRKTGSLPANLDEMKVAELKMELKLRGLPVSGTKTDLIERLKAHQESSQPATTLDSIISKTALHPDSMSTTPPVSPERSEASNISMEDSRDSPTKALCTLSPAHPPSGTSPLKPTPEDMTMDIKVSEKDQRLHEKERQIEELMRKLEQEQRLVEELKMQLEVEKRSQSIQVKVENGAAPSCNSERSPLPQTKGVKQEEPHGQMHHTSVQQFYINTQQVPEVLHQQTLINTQPATQILLPISLPSNPVSTQAQTVLQTTMPSLAQSIIQTPLLQTQTSNNTMLQQHSNQTPSPPQALPLCGSSPSGFEYRQNQNQPMADMPQCFLNNSPRVSPRHTTPNGPMNKPPSPCQLNYILQPSTFPNHLSPKSKDPPRYEEAVKQTRGLQATMQVPTATSQHMDDLFDVLIESGEISPLARHDPSLDKLLPVTVNITTLPINTVLSRPPPQIHVARTPNQSQAPPPSLVALASDNQLEALLEDAEPHSQRLMEELKHQLLERPHSPMDTSDLTFTDTPPSTLHLQDTGLDNMEWLDLTIPGPAGISSPTVFSSDFLDSTDLQLHWD</sequence>
<dbReference type="FunFam" id="1.10.720.30:FF:000002">
    <property type="entry name" value="Myocardin related transcription factor A"/>
    <property type="match status" value="1"/>
</dbReference>
<dbReference type="OrthoDB" id="197676at2759"/>
<keyword evidence="2" id="KW-0677">Repeat</keyword>
<feature type="coiled-coil region" evidence="8">
    <location>
        <begin position="601"/>
        <end position="642"/>
    </location>
</feature>
<evidence type="ECO:0000256" key="3">
    <source>
        <dbReference type="ARBA" id="ARBA00023015"/>
    </source>
</evidence>
<comment type="subcellular location">
    <subcellularLocation>
        <location evidence="1">Nucleus</location>
    </subcellularLocation>
</comment>
<evidence type="ECO:0000256" key="5">
    <source>
        <dbReference type="ARBA" id="ARBA00023163"/>
    </source>
</evidence>
<feature type="region of interest" description="Disordered" evidence="9">
    <location>
        <begin position="464"/>
        <end position="483"/>
    </location>
</feature>
<dbReference type="InterPro" id="IPR036361">
    <property type="entry name" value="SAP_dom_sf"/>
</dbReference>
<feature type="repeat" description="RPEL" evidence="7">
    <location>
        <begin position="235"/>
        <end position="260"/>
    </location>
</feature>
<evidence type="ECO:0000256" key="8">
    <source>
        <dbReference type="SAM" id="Coils"/>
    </source>
</evidence>
<organism evidence="11 12">
    <name type="scientific">Anabarilius grahami</name>
    <name type="common">Kanglang fish</name>
    <name type="synonym">Barilius grahami</name>
    <dbReference type="NCBI Taxonomy" id="495550"/>
    <lineage>
        <taxon>Eukaryota</taxon>
        <taxon>Metazoa</taxon>
        <taxon>Chordata</taxon>
        <taxon>Craniata</taxon>
        <taxon>Vertebrata</taxon>
        <taxon>Euteleostomi</taxon>
        <taxon>Actinopterygii</taxon>
        <taxon>Neopterygii</taxon>
        <taxon>Teleostei</taxon>
        <taxon>Ostariophysi</taxon>
        <taxon>Cypriniformes</taxon>
        <taxon>Xenocyprididae</taxon>
        <taxon>Xenocypridinae</taxon>
        <taxon>Xenocypridinae incertae sedis</taxon>
        <taxon>Anabarilius</taxon>
    </lineage>
</organism>
<evidence type="ECO:0000256" key="1">
    <source>
        <dbReference type="ARBA" id="ARBA00004123"/>
    </source>
</evidence>
<dbReference type="Pfam" id="PF02755">
    <property type="entry name" value="RPEL"/>
    <property type="match status" value="2"/>
</dbReference>
<dbReference type="InterPro" id="IPR004018">
    <property type="entry name" value="RPEL_repeat"/>
</dbReference>
<feature type="repeat" description="RPEL" evidence="7">
    <location>
        <begin position="191"/>
        <end position="216"/>
    </location>
</feature>
<dbReference type="GO" id="GO:0051145">
    <property type="term" value="P:smooth muscle cell differentiation"/>
    <property type="evidence" value="ECO:0007669"/>
    <property type="project" value="TreeGrafter"/>
</dbReference>
<dbReference type="PANTHER" id="PTHR22793">
    <property type="entry name" value="MYOCARDIN-RELATED TRANSCRIPTION FACTOR-RELATED"/>
    <property type="match status" value="1"/>
</dbReference>
<feature type="domain" description="SAP" evidence="10">
    <location>
        <begin position="487"/>
        <end position="521"/>
    </location>
</feature>
<name>A0A3N0YTG8_ANAGA</name>
<feature type="region of interest" description="Disordered" evidence="9">
    <location>
        <begin position="650"/>
        <end position="675"/>
    </location>
</feature>
<evidence type="ECO:0000256" key="2">
    <source>
        <dbReference type="ARBA" id="ARBA00022737"/>
    </source>
</evidence>
<evidence type="ECO:0000256" key="7">
    <source>
        <dbReference type="PROSITE-ProRule" id="PRU00401"/>
    </source>
</evidence>
<keyword evidence="6" id="KW-0539">Nucleus</keyword>
<feature type="compositionally biased region" description="Polar residues" evidence="9">
    <location>
        <begin position="285"/>
        <end position="294"/>
    </location>
</feature>
<dbReference type="Gene3D" id="6.10.140.2040">
    <property type="match status" value="1"/>
</dbReference>
<evidence type="ECO:0000313" key="12">
    <source>
        <dbReference type="Proteomes" id="UP000281406"/>
    </source>
</evidence>
<feature type="region of interest" description="Disordered" evidence="9">
    <location>
        <begin position="273"/>
        <end position="309"/>
    </location>
</feature>
<reference evidence="11 12" key="1">
    <citation type="submission" date="2018-10" db="EMBL/GenBank/DDBJ databases">
        <title>Genome assembly for a Yunnan-Guizhou Plateau 3E fish, Anabarilius grahami (Regan), and its evolutionary and genetic applications.</title>
        <authorList>
            <person name="Jiang W."/>
        </authorList>
    </citation>
    <scope>NUCLEOTIDE SEQUENCE [LARGE SCALE GENOMIC DNA]</scope>
    <source>
        <strain evidence="11">AG-KIZ</strain>
        <tissue evidence="11">Muscle</tissue>
    </source>
</reference>
<dbReference type="AlphaFoldDB" id="A0A3N0YTG8"/>
<keyword evidence="5" id="KW-0804">Transcription</keyword>
<dbReference type="GO" id="GO:0005634">
    <property type="term" value="C:nucleus"/>
    <property type="evidence" value="ECO:0007669"/>
    <property type="project" value="UniProtKB-SubCell"/>
</dbReference>
<feature type="compositionally biased region" description="Polar residues" evidence="9">
    <location>
        <begin position="656"/>
        <end position="665"/>
    </location>
</feature>
<protein>
    <submittedName>
        <fullName evidence="11">MKL/myocardin-like protein 2</fullName>
    </submittedName>
</protein>
<dbReference type="GO" id="GO:0003713">
    <property type="term" value="F:transcription coactivator activity"/>
    <property type="evidence" value="ECO:0007669"/>
    <property type="project" value="TreeGrafter"/>
</dbReference>
<comment type="caution">
    <text evidence="11">The sequence shown here is derived from an EMBL/GenBank/DDBJ whole genome shotgun (WGS) entry which is preliminary data.</text>
</comment>
<gene>
    <name evidence="11" type="ORF">DPX16_15823</name>
</gene>
<dbReference type="PANTHER" id="PTHR22793:SF5">
    <property type="entry name" value="MYOCARDIN-RELATED TRANSCRIPTION FACTOR B"/>
    <property type="match status" value="1"/>
</dbReference>
<keyword evidence="4 8" id="KW-0175">Coiled coil</keyword>
<feature type="repeat" description="RPEL" evidence="7">
    <location>
        <begin position="147"/>
        <end position="172"/>
    </location>
</feature>
<feature type="compositionally biased region" description="Low complexity" evidence="9">
    <location>
        <begin position="338"/>
        <end position="358"/>
    </location>
</feature>
<dbReference type="Gene3D" id="6.10.150.10">
    <property type="match status" value="1"/>
</dbReference>
<dbReference type="Gene3D" id="1.10.720.30">
    <property type="entry name" value="SAP domain"/>
    <property type="match status" value="1"/>
</dbReference>
<keyword evidence="3" id="KW-0805">Transcription regulation</keyword>
<evidence type="ECO:0000256" key="4">
    <source>
        <dbReference type="ARBA" id="ARBA00023054"/>
    </source>
</evidence>
<dbReference type="GO" id="GO:0045944">
    <property type="term" value="P:positive regulation of transcription by RNA polymerase II"/>
    <property type="evidence" value="ECO:0007669"/>
    <property type="project" value="TreeGrafter"/>
</dbReference>
<dbReference type="Pfam" id="PF02037">
    <property type="entry name" value="SAP"/>
    <property type="match status" value="1"/>
</dbReference>
<evidence type="ECO:0000259" key="10">
    <source>
        <dbReference type="PROSITE" id="PS50800"/>
    </source>
</evidence>